<feature type="coiled-coil region" evidence="1">
    <location>
        <begin position="126"/>
        <end position="176"/>
    </location>
</feature>
<accession>A0ABQ5GTH1</accession>
<reference evidence="3" key="2">
    <citation type="submission" date="2022-01" db="EMBL/GenBank/DDBJ databases">
        <authorList>
            <person name="Yamashiro T."/>
            <person name="Shiraishi A."/>
            <person name="Satake H."/>
            <person name="Nakayama K."/>
        </authorList>
    </citation>
    <scope>NUCLEOTIDE SEQUENCE</scope>
</reference>
<gene>
    <name evidence="3" type="ORF">Tco_1045553</name>
</gene>
<keyword evidence="4" id="KW-1185">Reference proteome</keyword>
<evidence type="ECO:0000256" key="1">
    <source>
        <dbReference type="SAM" id="Coils"/>
    </source>
</evidence>
<evidence type="ECO:0000256" key="2">
    <source>
        <dbReference type="SAM" id="MobiDB-lite"/>
    </source>
</evidence>
<dbReference type="Proteomes" id="UP001151760">
    <property type="component" value="Unassembled WGS sequence"/>
</dbReference>
<feature type="region of interest" description="Disordered" evidence="2">
    <location>
        <begin position="303"/>
        <end position="352"/>
    </location>
</feature>
<sequence>MLPKFAQIVNWLYAFIYETKHSKSGLGLPSIVALVDKGYYEDLIETWRKGHSNKKTGQFKTTENKQRYLDMKAMQDNVKAGLIPFKTDQEILDEILDMKGMGRKLPGGGSTSRRRANRAFGDVMTRDQITQMFRQQEQEKELLRKQAEEAQARAYLAALKADAAAQRANVAQQNSEANNAALGQFFMHYNSPNSARPFIPPTFSLVPSPPPGPMPQITPNWAHLLQPPFPFTQPLQPPYTGPLQPIQPPYTGPLQPPYTGLFPPIPVTNNNFNNCYLPVLNSTHCVASGSNSQAERPHYILQTNPHMNDSRSCEQLAQDLARENNNESSGEEEEDEQRTGGDDDYSDDDDDE</sequence>
<name>A0ABQ5GTH1_9ASTR</name>
<dbReference type="EMBL" id="BQNB010018838">
    <property type="protein sequence ID" value="GJT78828.1"/>
    <property type="molecule type" value="Genomic_DNA"/>
</dbReference>
<feature type="compositionally biased region" description="Acidic residues" evidence="2">
    <location>
        <begin position="329"/>
        <end position="352"/>
    </location>
</feature>
<proteinExistence type="predicted"/>
<reference evidence="3" key="1">
    <citation type="journal article" date="2022" name="Int. J. Mol. Sci.">
        <title>Draft Genome of Tanacetum Coccineum: Genomic Comparison of Closely Related Tanacetum-Family Plants.</title>
        <authorList>
            <person name="Yamashiro T."/>
            <person name="Shiraishi A."/>
            <person name="Nakayama K."/>
            <person name="Satake H."/>
        </authorList>
    </citation>
    <scope>NUCLEOTIDE SEQUENCE</scope>
</reference>
<keyword evidence="1" id="KW-0175">Coiled coil</keyword>
<protein>
    <submittedName>
        <fullName evidence="3">Uncharacterized protein</fullName>
    </submittedName>
</protein>
<evidence type="ECO:0000313" key="3">
    <source>
        <dbReference type="EMBL" id="GJT78828.1"/>
    </source>
</evidence>
<evidence type="ECO:0000313" key="4">
    <source>
        <dbReference type="Proteomes" id="UP001151760"/>
    </source>
</evidence>
<comment type="caution">
    <text evidence="3">The sequence shown here is derived from an EMBL/GenBank/DDBJ whole genome shotgun (WGS) entry which is preliminary data.</text>
</comment>
<organism evidence="3 4">
    <name type="scientific">Tanacetum coccineum</name>
    <dbReference type="NCBI Taxonomy" id="301880"/>
    <lineage>
        <taxon>Eukaryota</taxon>
        <taxon>Viridiplantae</taxon>
        <taxon>Streptophyta</taxon>
        <taxon>Embryophyta</taxon>
        <taxon>Tracheophyta</taxon>
        <taxon>Spermatophyta</taxon>
        <taxon>Magnoliopsida</taxon>
        <taxon>eudicotyledons</taxon>
        <taxon>Gunneridae</taxon>
        <taxon>Pentapetalae</taxon>
        <taxon>asterids</taxon>
        <taxon>campanulids</taxon>
        <taxon>Asterales</taxon>
        <taxon>Asteraceae</taxon>
        <taxon>Asteroideae</taxon>
        <taxon>Anthemideae</taxon>
        <taxon>Anthemidinae</taxon>
        <taxon>Tanacetum</taxon>
    </lineage>
</organism>